<sequence length="122" mass="14460">MIHFYKFYVIIEKENKKKEIQQTLTTDVYKKSVNCIILIELMESLVDAGPSDVIKNVLPTVKKSNLNSNEHNQKYQFFLKKKTKCIFLFIVNYCCTICKKNVFFKNHFIKARQTLVHIFAFV</sequence>
<gene>
    <name evidence="1" type="ORF">RFI_00506</name>
</gene>
<name>X6PDI5_RETFI</name>
<protein>
    <submittedName>
        <fullName evidence="1">Uncharacterized protein</fullName>
    </submittedName>
</protein>
<accession>X6PDI5</accession>
<comment type="caution">
    <text evidence="1">The sequence shown here is derived from an EMBL/GenBank/DDBJ whole genome shotgun (WGS) entry which is preliminary data.</text>
</comment>
<organism evidence="1 2">
    <name type="scientific">Reticulomyxa filosa</name>
    <dbReference type="NCBI Taxonomy" id="46433"/>
    <lineage>
        <taxon>Eukaryota</taxon>
        <taxon>Sar</taxon>
        <taxon>Rhizaria</taxon>
        <taxon>Retaria</taxon>
        <taxon>Foraminifera</taxon>
        <taxon>Monothalamids</taxon>
        <taxon>Reticulomyxidae</taxon>
        <taxon>Reticulomyxa</taxon>
    </lineage>
</organism>
<dbReference type="AlphaFoldDB" id="X6PDI5"/>
<keyword evidence="2" id="KW-1185">Reference proteome</keyword>
<proteinExistence type="predicted"/>
<dbReference type="Proteomes" id="UP000023152">
    <property type="component" value="Unassembled WGS sequence"/>
</dbReference>
<evidence type="ECO:0000313" key="2">
    <source>
        <dbReference type="Proteomes" id="UP000023152"/>
    </source>
</evidence>
<evidence type="ECO:0000313" key="1">
    <source>
        <dbReference type="EMBL" id="ETO36555.1"/>
    </source>
</evidence>
<dbReference type="EMBL" id="ASPP01000540">
    <property type="protein sequence ID" value="ETO36555.1"/>
    <property type="molecule type" value="Genomic_DNA"/>
</dbReference>
<reference evidence="1 2" key="1">
    <citation type="journal article" date="2013" name="Curr. Biol.">
        <title>The Genome of the Foraminiferan Reticulomyxa filosa.</title>
        <authorList>
            <person name="Glockner G."/>
            <person name="Hulsmann N."/>
            <person name="Schleicher M."/>
            <person name="Noegel A.A."/>
            <person name="Eichinger L."/>
            <person name="Gallinger C."/>
            <person name="Pawlowski J."/>
            <person name="Sierra R."/>
            <person name="Euteneuer U."/>
            <person name="Pillet L."/>
            <person name="Moustafa A."/>
            <person name="Platzer M."/>
            <person name="Groth M."/>
            <person name="Szafranski K."/>
            <person name="Schliwa M."/>
        </authorList>
    </citation>
    <scope>NUCLEOTIDE SEQUENCE [LARGE SCALE GENOMIC DNA]</scope>
</reference>